<dbReference type="Pfam" id="PF07433">
    <property type="entry name" value="DUF1513"/>
    <property type="match status" value="1"/>
</dbReference>
<dbReference type="PIRSF" id="PIRSF028101">
    <property type="entry name" value="UCP028101"/>
    <property type="match status" value="1"/>
</dbReference>
<dbReference type="InterPro" id="IPR008311">
    <property type="entry name" value="UCP028101"/>
</dbReference>
<comment type="caution">
    <text evidence="1">The sequence shown here is derived from an EMBL/GenBank/DDBJ whole genome shotgun (WGS) entry which is preliminary data.</text>
</comment>
<evidence type="ECO:0000313" key="2">
    <source>
        <dbReference type="Proteomes" id="UP001500604"/>
    </source>
</evidence>
<dbReference type="Gene3D" id="2.130.10.10">
    <property type="entry name" value="YVTN repeat-like/Quinoprotein amine dehydrogenase"/>
    <property type="match status" value="1"/>
</dbReference>
<name>A0ABP8V8B1_9GAMM</name>
<dbReference type="EMBL" id="BAABFL010000462">
    <property type="protein sequence ID" value="GAA4651769.1"/>
    <property type="molecule type" value="Genomic_DNA"/>
</dbReference>
<keyword evidence="2" id="KW-1185">Reference proteome</keyword>
<dbReference type="PROSITE" id="PS51257">
    <property type="entry name" value="PROKAR_LIPOPROTEIN"/>
    <property type="match status" value="1"/>
</dbReference>
<sequence length="367" mass="40501">MPTRRTVLKHMVTGCTMTGLLPWISGCSSNPPERLIFSTARDRQGQFSARIASPDQVWQHIVPLPARGHGIAIHPTQPVIICCDRRPGQNLHLIDGRNGALLKRIGSQPNRHFYGHATFSADGKKLFAAENALNDGRGMIGVYETSHYNKVAEFSAHAIGPHEIHLHPDNRTLVVANGGIMTHPATGRQKLNLATMQPRLSYIDSHTGELLEEHSFQHHQLSIRHLDIAPDGTVVFGMQYQGDSADIRPLVALHRRGESIRPMQADDADWLQLNQYIASVCVLPEADTIVTTAPRGNTVTFWRLSDQQLMNTVSVNDAAGVTAISQHTAVVSNGIGELIHYSCRAGNGQETQRLLYPNCQWDNHLTS</sequence>
<organism evidence="1 2">
    <name type="scientific">Kistimonas scapharcae</name>
    <dbReference type="NCBI Taxonomy" id="1036133"/>
    <lineage>
        <taxon>Bacteria</taxon>
        <taxon>Pseudomonadati</taxon>
        <taxon>Pseudomonadota</taxon>
        <taxon>Gammaproteobacteria</taxon>
        <taxon>Oceanospirillales</taxon>
        <taxon>Endozoicomonadaceae</taxon>
        <taxon>Kistimonas</taxon>
    </lineage>
</organism>
<proteinExistence type="predicted"/>
<accession>A0ABP8V8B1</accession>
<dbReference type="SUPFAM" id="SSF69322">
    <property type="entry name" value="Tricorn protease domain 2"/>
    <property type="match status" value="1"/>
</dbReference>
<dbReference type="Proteomes" id="UP001500604">
    <property type="component" value="Unassembled WGS sequence"/>
</dbReference>
<gene>
    <name evidence="1" type="ORF">GCM10023116_40530</name>
</gene>
<dbReference type="RefSeq" id="WP_345198209.1">
    <property type="nucleotide sequence ID" value="NZ_BAABFL010000462.1"/>
</dbReference>
<dbReference type="InterPro" id="IPR015943">
    <property type="entry name" value="WD40/YVTN_repeat-like_dom_sf"/>
</dbReference>
<evidence type="ECO:0000313" key="1">
    <source>
        <dbReference type="EMBL" id="GAA4651769.1"/>
    </source>
</evidence>
<protein>
    <submittedName>
        <fullName evidence="1">DUF1513 domain-containing protein</fullName>
    </submittedName>
</protein>
<reference evidence="2" key="1">
    <citation type="journal article" date="2019" name="Int. J. Syst. Evol. Microbiol.">
        <title>The Global Catalogue of Microorganisms (GCM) 10K type strain sequencing project: providing services to taxonomists for standard genome sequencing and annotation.</title>
        <authorList>
            <consortium name="The Broad Institute Genomics Platform"/>
            <consortium name="The Broad Institute Genome Sequencing Center for Infectious Disease"/>
            <person name="Wu L."/>
            <person name="Ma J."/>
        </authorList>
    </citation>
    <scope>NUCLEOTIDE SEQUENCE [LARGE SCALE GENOMIC DNA]</scope>
    <source>
        <strain evidence="2">JCM 17805</strain>
    </source>
</reference>